<proteinExistence type="predicted"/>
<reference evidence="2 3" key="1">
    <citation type="submission" date="2019-07" db="EMBL/GenBank/DDBJ databases">
        <title>The pathways for chlorine oxyanion respiration interact through the shared metabolite chlorate.</title>
        <authorList>
            <person name="Barnum T.P."/>
            <person name="Cheng Y."/>
            <person name="Hill K.A."/>
            <person name="Lucas L.N."/>
            <person name="Carlson H.K."/>
            <person name="Coates J.D."/>
        </authorList>
    </citation>
    <scope>NUCLEOTIDE SEQUENCE [LARGE SCALE GENOMIC DNA]</scope>
    <source>
        <strain evidence="2">BK-3</strain>
    </source>
</reference>
<name>A0A558DFX6_9GAMM</name>
<evidence type="ECO:0000313" key="2">
    <source>
        <dbReference type="EMBL" id="TVT59935.1"/>
    </source>
</evidence>
<organism evidence="2 3">
    <name type="scientific">Sedimenticola thiotaurini</name>
    <dbReference type="NCBI Taxonomy" id="1543721"/>
    <lineage>
        <taxon>Bacteria</taxon>
        <taxon>Pseudomonadati</taxon>
        <taxon>Pseudomonadota</taxon>
        <taxon>Gammaproteobacteria</taxon>
        <taxon>Chromatiales</taxon>
        <taxon>Sedimenticolaceae</taxon>
        <taxon>Sedimenticola</taxon>
    </lineage>
</organism>
<sequence length="75" mass="8861">MSLPESRTKLIQWLSTLFIMWLGCWLILLIFLPRDYYTIPFFLLGIAPIAGWFVIQPRRVVWFLVVVFGVNTLDD</sequence>
<accession>A0A558DFX6</accession>
<evidence type="ECO:0000313" key="3">
    <source>
        <dbReference type="Proteomes" id="UP000317355"/>
    </source>
</evidence>
<keyword evidence="1" id="KW-1133">Transmembrane helix</keyword>
<keyword evidence="1" id="KW-0472">Membrane</keyword>
<dbReference type="PROSITE" id="PS51257">
    <property type="entry name" value="PROKAR_LIPOPROTEIN"/>
    <property type="match status" value="1"/>
</dbReference>
<comment type="caution">
    <text evidence="2">The sequence shown here is derived from an EMBL/GenBank/DDBJ whole genome shotgun (WGS) entry which is preliminary data.</text>
</comment>
<dbReference type="Proteomes" id="UP000317355">
    <property type="component" value="Unassembled WGS sequence"/>
</dbReference>
<gene>
    <name evidence="2" type="ORF">FHK82_02865</name>
</gene>
<feature type="transmembrane region" description="Helical" evidence="1">
    <location>
        <begin position="37"/>
        <end position="55"/>
    </location>
</feature>
<evidence type="ECO:0000256" key="1">
    <source>
        <dbReference type="SAM" id="Phobius"/>
    </source>
</evidence>
<feature type="transmembrane region" description="Helical" evidence="1">
    <location>
        <begin position="12"/>
        <end position="31"/>
    </location>
</feature>
<dbReference type="AlphaFoldDB" id="A0A558DFX6"/>
<dbReference type="EMBL" id="VMRY01000003">
    <property type="protein sequence ID" value="TVT59935.1"/>
    <property type="molecule type" value="Genomic_DNA"/>
</dbReference>
<protein>
    <submittedName>
        <fullName evidence="2">Uncharacterized protein</fullName>
    </submittedName>
</protein>
<keyword evidence="1" id="KW-0812">Transmembrane</keyword>